<evidence type="ECO:0000256" key="2">
    <source>
        <dbReference type="ARBA" id="ARBA00023125"/>
    </source>
</evidence>
<dbReference type="Pfam" id="PF02365">
    <property type="entry name" value="NAM"/>
    <property type="match status" value="1"/>
</dbReference>
<keyword evidence="3" id="KW-0804">Transcription</keyword>
<reference evidence="7 8" key="1">
    <citation type="submission" date="2024-01" db="EMBL/GenBank/DDBJ databases">
        <title>Genome assemblies of Stephania.</title>
        <authorList>
            <person name="Yang L."/>
        </authorList>
    </citation>
    <scope>NUCLEOTIDE SEQUENCE [LARGE SCALE GENOMIC DNA]</scope>
    <source>
        <strain evidence="7">YNDBR</strain>
        <tissue evidence="7">Leaf</tissue>
    </source>
</reference>
<sequence length="427" mass="47656">MARDEQPRNGTATDGGCERSDRYDNVDQAAAAAATANNGLNIAVCHRCRRDYFANNGNPTNKDVDYFRTVPAGYRFSPTDQELLEQYLFNKIKNLTLTPNNIVIKDIYECHPAHSINKYSKYEEREWYFFSTRDQKYLNGIRPNRAAGETSEAGDKKSGLADYVLCKIYQNKTKPSKDFESLKKRATSEGHEISSNNGDVGDQEIVVASASPHIQQNGRIRTSSVHDGAINNVEASSTPSTSFIAQSGNQDGMVNNSNGIYGNNTTGSFLLAVAHYHPPHQCPSSIAFYNNTASTNHNPHGQDDVYPNFLPPNYHHPHPRINNGDGMPPGSDFLSNDYDPNLADFAASLDSSPLDSSPLNFVYTDQNPVIGSPDVQDLLLNDEFLLEDFVDYGVNRTEDEKKDEGREIRRHMTRKHKEVVDEECSLF</sequence>
<dbReference type="SUPFAM" id="SSF101941">
    <property type="entry name" value="NAC domain"/>
    <property type="match status" value="1"/>
</dbReference>
<dbReference type="PANTHER" id="PTHR31719">
    <property type="entry name" value="NAC TRANSCRIPTION FACTOR 56"/>
    <property type="match status" value="1"/>
</dbReference>
<evidence type="ECO:0000256" key="5">
    <source>
        <dbReference type="SAM" id="MobiDB-lite"/>
    </source>
</evidence>
<organism evidence="7 8">
    <name type="scientific">Stephania yunnanensis</name>
    <dbReference type="NCBI Taxonomy" id="152371"/>
    <lineage>
        <taxon>Eukaryota</taxon>
        <taxon>Viridiplantae</taxon>
        <taxon>Streptophyta</taxon>
        <taxon>Embryophyta</taxon>
        <taxon>Tracheophyta</taxon>
        <taxon>Spermatophyta</taxon>
        <taxon>Magnoliopsida</taxon>
        <taxon>Ranunculales</taxon>
        <taxon>Menispermaceae</taxon>
        <taxon>Menispermoideae</taxon>
        <taxon>Cissampelideae</taxon>
        <taxon>Stephania</taxon>
    </lineage>
</organism>
<dbReference type="InterPro" id="IPR003441">
    <property type="entry name" value="NAC-dom"/>
</dbReference>
<dbReference type="Proteomes" id="UP001420932">
    <property type="component" value="Unassembled WGS sequence"/>
</dbReference>
<dbReference type="Gene3D" id="2.170.150.80">
    <property type="entry name" value="NAC domain"/>
    <property type="match status" value="1"/>
</dbReference>
<comment type="caution">
    <text evidence="7">The sequence shown here is derived from an EMBL/GenBank/DDBJ whole genome shotgun (WGS) entry which is preliminary data.</text>
</comment>
<evidence type="ECO:0000256" key="4">
    <source>
        <dbReference type="ARBA" id="ARBA00023242"/>
    </source>
</evidence>
<dbReference type="AlphaFoldDB" id="A0AAP0K068"/>
<evidence type="ECO:0000259" key="6">
    <source>
        <dbReference type="PROSITE" id="PS51005"/>
    </source>
</evidence>
<dbReference type="GO" id="GO:0006355">
    <property type="term" value="P:regulation of DNA-templated transcription"/>
    <property type="evidence" value="ECO:0007669"/>
    <property type="project" value="InterPro"/>
</dbReference>
<protein>
    <recommendedName>
        <fullName evidence="6">NAC domain-containing protein</fullName>
    </recommendedName>
</protein>
<keyword evidence="8" id="KW-1185">Reference proteome</keyword>
<dbReference type="PANTHER" id="PTHR31719:SF179">
    <property type="entry name" value="OS08G0148400 PROTEIN"/>
    <property type="match status" value="1"/>
</dbReference>
<evidence type="ECO:0000256" key="1">
    <source>
        <dbReference type="ARBA" id="ARBA00023015"/>
    </source>
</evidence>
<evidence type="ECO:0000313" key="7">
    <source>
        <dbReference type="EMBL" id="KAK9143009.1"/>
    </source>
</evidence>
<dbReference type="EMBL" id="JBBNAF010000005">
    <property type="protein sequence ID" value="KAK9143009.1"/>
    <property type="molecule type" value="Genomic_DNA"/>
</dbReference>
<evidence type="ECO:0000313" key="8">
    <source>
        <dbReference type="Proteomes" id="UP001420932"/>
    </source>
</evidence>
<feature type="region of interest" description="Disordered" evidence="5">
    <location>
        <begin position="1"/>
        <end position="21"/>
    </location>
</feature>
<dbReference type="PROSITE" id="PS51005">
    <property type="entry name" value="NAC"/>
    <property type="match status" value="1"/>
</dbReference>
<evidence type="ECO:0000256" key="3">
    <source>
        <dbReference type="ARBA" id="ARBA00023163"/>
    </source>
</evidence>
<proteinExistence type="predicted"/>
<gene>
    <name evidence="7" type="ORF">Syun_012409</name>
</gene>
<keyword evidence="4" id="KW-0539">Nucleus</keyword>
<keyword evidence="1" id="KW-0805">Transcription regulation</keyword>
<feature type="domain" description="NAC" evidence="6">
    <location>
        <begin position="70"/>
        <end position="236"/>
    </location>
</feature>
<name>A0AAP0K068_9MAGN</name>
<dbReference type="GO" id="GO:0003677">
    <property type="term" value="F:DNA binding"/>
    <property type="evidence" value="ECO:0007669"/>
    <property type="project" value="UniProtKB-KW"/>
</dbReference>
<keyword evidence="2" id="KW-0238">DNA-binding</keyword>
<dbReference type="InterPro" id="IPR036093">
    <property type="entry name" value="NAC_dom_sf"/>
</dbReference>
<accession>A0AAP0K068</accession>